<keyword evidence="3" id="KW-1185">Reference proteome</keyword>
<sequence>MRDVRYPTLGTLSSRGKNARPCHATDPQGLRSTAAVTPHLTSCHVSCQKRAHRDFLCLEPTIHPVVLSIRPHLASPAQRIPGREMRIILLFRAREGREKKEHMKPQSIIAKRTFLYCHVKYTDLPKIIFGGRRKLPTNGCKRLVCIIAVSMALGRAKLGQG</sequence>
<reference evidence="2 3" key="1">
    <citation type="submission" date="2016-07" db="EMBL/GenBank/DDBJ databases">
        <title>Multiple horizontal gene transfer events from other fungi enriched the ability of initially mycotrophic Trichoderma (Ascomycota) to feed on dead plant biomass.</title>
        <authorList>
            <consortium name="DOE Joint Genome Institute"/>
            <person name="Aerts A."/>
            <person name="Atanasova L."/>
            <person name="Chenthamara K."/>
            <person name="Zhang J."/>
            <person name="Grujic M."/>
            <person name="Henrissat B."/>
            <person name="Kuo A."/>
            <person name="Salamov A."/>
            <person name="Lipzen A."/>
            <person name="Labutti K."/>
            <person name="Barry K."/>
            <person name="Miao Y."/>
            <person name="Rahimi M.J."/>
            <person name="Shen Q."/>
            <person name="Grigoriev I.V."/>
            <person name="Kubicek C.P."/>
            <person name="Druzhinina I.S."/>
        </authorList>
    </citation>
    <scope>NUCLEOTIDE SEQUENCE [LARGE SCALE GENOMIC DNA]</scope>
    <source>
        <strain evidence="2 3">ATCC 18648</strain>
    </source>
</reference>
<organism evidence="2 3">
    <name type="scientific">Trichoderma longibrachiatum ATCC 18648</name>
    <dbReference type="NCBI Taxonomy" id="983965"/>
    <lineage>
        <taxon>Eukaryota</taxon>
        <taxon>Fungi</taxon>
        <taxon>Dikarya</taxon>
        <taxon>Ascomycota</taxon>
        <taxon>Pezizomycotina</taxon>
        <taxon>Sordariomycetes</taxon>
        <taxon>Hypocreomycetidae</taxon>
        <taxon>Hypocreales</taxon>
        <taxon>Hypocreaceae</taxon>
        <taxon>Trichoderma</taxon>
    </lineage>
</organism>
<protein>
    <submittedName>
        <fullName evidence="2">Uncharacterized protein</fullName>
    </submittedName>
</protein>
<evidence type="ECO:0000256" key="1">
    <source>
        <dbReference type="SAM" id="MobiDB-lite"/>
    </source>
</evidence>
<accession>A0A2T4BTL8</accession>
<evidence type="ECO:0000313" key="2">
    <source>
        <dbReference type="EMBL" id="PTB72660.1"/>
    </source>
</evidence>
<feature type="region of interest" description="Disordered" evidence="1">
    <location>
        <begin position="1"/>
        <end position="27"/>
    </location>
</feature>
<dbReference type="Proteomes" id="UP000240760">
    <property type="component" value="Unassembled WGS sequence"/>
</dbReference>
<proteinExistence type="predicted"/>
<dbReference type="EMBL" id="KZ679140">
    <property type="protein sequence ID" value="PTB72660.1"/>
    <property type="molecule type" value="Genomic_DNA"/>
</dbReference>
<evidence type="ECO:0000313" key="3">
    <source>
        <dbReference type="Proteomes" id="UP000240760"/>
    </source>
</evidence>
<name>A0A2T4BTL8_TRILO</name>
<gene>
    <name evidence="2" type="ORF">M440DRAFT_147888</name>
</gene>
<dbReference type="AlphaFoldDB" id="A0A2T4BTL8"/>